<keyword evidence="4" id="KW-0862">Zinc</keyword>
<dbReference type="PANTHER" id="PTHR46481:SF10">
    <property type="entry name" value="ZINC FINGER BED DOMAIN-CONTAINING PROTEIN 39"/>
    <property type="match status" value="1"/>
</dbReference>
<dbReference type="GO" id="GO:0046983">
    <property type="term" value="F:protein dimerization activity"/>
    <property type="evidence" value="ECO:0007669"/>
    <property type="project" value="InterPro"/>
</dbReference>
<comment type="subcellular location">
    <subcellularLocation>
        <location evidence="1">Nucleus</location>
    </subcellularLocation>
</comment>
<dbReference type="Proteomes" id="UP000007801">
    <property type="component" value="Unassembled WGS sequence"/>
</dbReference>
<dbReference type="KEGG" id="dan:26513828"/>
<keyword evidence="2" id="KW-0479">Metal-binding</keyword>
<proteinExistence type="predicted"/>
<dbReference type="AlphaFoldDB" id="A0A0P8Y124"/>
<sequence length="367" mass="41273">MKAASNLFLGKGRHVSCFAHTIHLVVDNVVKEISSFSNVLDKVKKIVTHFKHSPAAMDMLRKLQKDEGVSEGRIRTLVQSVDTRWNSCLDMLISFLSLSNKVAIVLINRASSVKGLPDMLTSNEIYLCQDFCDFLKPFKEATEKISGDNYVTVSMIIPLIALLVEKIRNLNVASNEGILTKELLLKVSEDRFKSLQCNKILAKSSMLDPRFKKLYLPPLIASEVVRDIVSEISQKISEDSLTESANPFNDEHTLCESEGFQEAHQRSIALRQTTREVPQNQELSLFLSLPFASWESDPITFWTSQKETFPVLAELAIGYLITPGSSVASERLASAIKCVVADTRSRMTDTHVTQRVFLKSLKKEFWT</sequence>
<feature type="domain" description="HAT C-terminal dimerisation" evidence="6">
    <location>
        <begin position="282"/>
        <end position="359"/>
    </location>
</feature>
<dbReference type="GeneID" id="26513828"/>
<dbReference type="GO" id="GO:0008270">
    <property type="term" value="F:zinc ion binding"/>
    <property type="evidence" value="ECO:0007669"/>
    <property type="project" value="UniProtKB-KW"/>
</dbReference>
<organism evidence="7 8">
    <name type="scientific">Drosophila ananassae</name>
    <name type="common">Fruit fly</name>
    <dbReference type="NCBI Taxonomy" id="7217"/>
    <lineage>
        <taxon>Eukaryota</taxon>
        <taxon>Metazoa</taxon>
        <taxon>Ecdysozoa</taxon>
        <taxon>Arthropoda</taxon>
        <taxon>Hexapoda</taxon>
        <taxon>Insecta</taxon>
        <taxon>Pterygota</taxon>
        <taxon>Neoptera</taxon>
        <taxon>Endopterygota</taxon>
        <taxon>Diptera</taxon>
        <taxon>Brachycera</taxon>
        <taxon>Muscomorpha</taxon>
        <taxon>Ephydroidea</taxon>
        <taxon>Drosophilidae</taxon>
        <taxon>Drosophila</taxon>
        <taxon>Sophophora</taxon>
    </lineage>
</organism>
<protein>
    <recommendedName>
        <fullName evidence="6">HAT C-terminal dimerisation domain-containing protein</fullName>
    </recommendedName>
</protein>
<evidence type="ECO:0000313" key="8">
    <source>
        <dbReference type="Proteomes" id="UP000007801"/>
    </source>
</evidence>
<dbReference type="OrthoDB" id="7851199at2759"/>
<dbReference type="InParanoid" id="A0A0P8Y124"/>
<gene>
    <name evidence="7" type="primary">Dana\GF26419</name>
    <name evidence="7" type="ORF">GF26419</name>
</gene>
<accession>A0A0P8Y124</accession>
<dbReference type="SUPFAM" id="SSF53098">
    <property type="entry name" value="Ribonuclease H-like"/>
    <property type="match status" value="1"/>
</dbReference>
<dbReference type="InterPro" id="IPR008906">
    <property type="entry name" value="HATC_C_dom"/>
</dbReference>
<dbReference type="PANTHER" id="PTHR46481">
    <property type="entry name" value="ZINC FINGER BED DOMAIN-CONTAINING PROTEIN 4"/>
    <property type="match status" value="1"/>
</dbReference>
<keyword evidence="5" id="KW-0539">Nucleus</keyword>
<dbReference type="InterPro" id="IPR052035">
    <property type="entry name" value="ZnF_BED_domain_contain"/>
</dbReference>
<reference evidence="7 8" key="1">
    <citation type="journal article" date="2007" name="Nature">
        <title>Evolution of genes and genomes on the Drosophila phylogeny.</title>
        <authorList>
            <consortium name="Drosophila 12 Genomes Consortium"/>
            <person name="Clark A.G."/>
            <person name="Eisen M.B."/>
            <person name="Smith D.R."/>
            <person name="Bergman C.M."/>
            <person name="Oliver B."/>
            <person name="Markow T.A."/>
            <person name="Kaufman T.C."/>
            <person name="Kellis M."/>
            <person name="Gelbart W."/>
            <person name="Iyer V.N."/>
            <person name="Pollard D.A."/>
            <person name="Sackton T.B."/>
            <person name="Larracuente A.M."/>
            <person name="Singh N.D."/>
            <person name="Abad J.P."/>
            <person name="Abt D.N."/>
            <person name="Adryan B."/>
            <person name="Aguade M."/>
            <person name="Akashi H."/>
            <person name="Anderson W.W."/>
            <person name="Aquadro C.F."/>
            <person name="Ardell D.H."/>
            <person name="Arguello R."/>
            <person name="Artieri C.G."/>
            <person name="Barbash D.A."/>
            <person name="Barker D."/>
            <person name="Barsanti P."/>
            <person name="Batterham P."/>
            <person name="Batzoglou S."/>
            <person name="Begun D."/>
            <person name="Bhutkar A."/>
            <person name="Blanco E."/>
            <person name="Bosak S.A."/>
            <person name="Bradley R.K."/>
            <person name="Brand A.D."/>
            <person name="Brent M.R."/>
            <person name="Brooks A.N."/>
            <person name="Brown R.H."/>
            <person name="Butlin R.K."/>
            <person name="Caggese C."/>
            <person name="Calvi B.R."/>
            <person name="Bernardo de Carvalho A."/>
            <person name="Caspi A."/>
            <person name="Castrezana S."/>
            <person name="Celniker S.E."/>
            <person name="Chang J.L."/>
            <person name="Chapple C."/>
            <person name="Chatterji S."/>
            <person name="Chinwalla A."/>
            <person name="Civetta A."/>
            <person name="Clifton S.W."/>
            <person name="Comeron J.M."/>
            <person name="Costello J.C."/>
            <person name="Coyne J.A."/>
            <person name="Daub J."/>
            <person name="David R.G."/>
            <person name="Delcher A.L."/>
            <person name="Delehaunty K."/>
            <person name="Do C.B."/>
            <person name="Ebling H."/>
            <person name="Edwards K."/>
            <person name="Eickbush T."/>
            <person name="Evans J.D."/>
            <person name="Filipski A."/>
            <person name="Findeiss S."/>
            <person name="Freyhult E."/>
            <person name="Fulton L."/>
            <person name="Fulton R."/>
            <person name="Garcia A.C."/>
            <person name="Gardiner A."/>
            <person name="Garfield D.A."/>
            <person name="Garvin B.E."/>
            <person name="Gibson G."/>
            <person name="Gilbert D."/>
            <person name="Gnerre S."/>
            <person name="Godfrey J."/>
            <person name="Good R."/>
            <person name="Gotea V."/>
            <person name="Gravely B."/>
            <person name="Greenberg A.J."/>
            <person name="Griffiths-Jones S."/>
            <person name="Gross S."/>
            <person name="Guigo R."/>
            <person name="Gustafson E.A."/>
            <person name="Haerty W."/>
            <person name="Hahn M.W."/>
            <person name="Halligan D.L."/>
            <person name="Halpern A.L."/>
            <person name="Halter G.M."/>
            <person name="Han M.V."/>
            <person name="Heger A."/>
            <person name="Hillier L."/>
            <person name="Hinrichs A.S."/>
            <person name="Holmes I."/>
            <person name="Hoskins R.A."/>
            <person name="Hubisz M.J."/>
            <person name="Hultmark D."/>
            <person name="Huntley M.A."/>
            <person name="Jaffe D.B."/>
            <person name="Jagadeeshan S."/>
            <person name="Jeck W.R."/>
            <person name="Johnson J."/>
            <person name="Jones C.D."/>
            <person name="Jordan W.C."/>
            <person name="Karpen G.H."/>
            <person name="Kataoka E."/>
            <person name="Keightley P.D."/>
            <person name="Kheradpour P."/>
            <person name="Kirkness E.F."/>
            <person name="Koerich L.B."/>
            <person name="Kristiansen K."/>
            <person name="Kudrna D."/>
            <person name="Kulathinal R.J."/>
            <person name="Kumar S."/>
            <person name="Kwok R."/>
            <person name="Lander E."/>
            <person name="Langley C.H."/>
            <person name="Lapoint R."/>
            <person name="Lazzaro B.P."/>
            <person name="Lee S.J."/>
            <person name="Levesque L."/>
            <person name="Li R."/>
            <person name="Lin C.F."/>
            <person name="Lin M.F."/>
            <person name="Lindblad-Toh K."/>
            <person name="Llopart A."/>
            <person name="Long M."/>
            <person name="Low L."/>
            <person name="Lozovsky E."/>
            <person name="Lu J."/>
            <person name="Luo M."/>
            <person name="Machado C.A."/>
            <person name="Makalowski W."/>
            <person name="Marzo M."/>
            <person name="Matsuda M."/>
            <person name="Matzkin L."/>
            <person name="McAllister B."/>
            <person name="McBride C.S."/>
            <person name="McKernan B."/>
            <person name="McKernan K."/>
            <person name="Mendez-Lago M."/>
            <person name="Minx P."/>
            <person name="Mollenhauer M.U."/>
            <person name="Montooth K."/>
            <person name="Mount S.M."/>
            <person name="Mu X."/>
            <person name="Myers E."/>
            <person name="Negre B."/>
            <person name="Newfeld S."/>
            <person name="Nielsen R."/>
            <person name="Noor M.A."/>
            <person name="O'Grady P."/>
            <person name="Pachter L."/>
            <person name="Papaceit M."/>
            <person name="Parisi M.J."/>
            <person name="Parisi M."/>
            <person name="Parts L."/>
            <person name="Pedersen J.S."/>
            <person name="Pesole G."/>
            <person name="Phillippy A.M."/>
            <person name="Ponting C.P."/>
            <person name="Pop M."/>
            <person name="Porcelli D."/>
            <person name="Powell J.R."/>
            <person name="Prohaska S."/>
            <person name="Pruitt K."/>
            <person name="Puig M."/>
            <person name="Quesneville H."/>
            <person name="Ram K.R."/>
            <person name="Rand D."/>
            <person name="Rasmussen M.D."/>
            <person name="Reed L.K."/>
            <person name="Reenan R."/>
            <person name="Reily A."/>
            <person name="Remington K.A."/>
            <person name="Rieger T.T."/>
            <person name="Ritchie M.G."/>
            <person name="Robin C."/>
            <person name="Rogers Y.H."/>
            <person name="Rohde C."/>
            <person name="Rozas J."/>
            <person name="Rubenfield M.J."/>
            <person name="Ruiz A."/>
            <person name="Russo S."/>
            <person name="Salzberg S.L."/>
            <person name="Sanchez-Gracia A."/>
            <person name="Saranga D.J."/>
            <person name="Sato H."/>
            <person name="Schaeffer S.W."/>
            <person name="Schatz M.C."/>
            <person name="Schlenke T."/>
            <person name="Schwartz R."/>
            <person name="Segarra C."/>
            <person name="Singh R.S."/>
            <person name="Sirot L."/>
            <person name="Sirota M."/>
            <person name="Sisneros N.B."/>
            <person name="Smith C.D."/>
            <person name="Smith T.F."/>
            <person name="Spieth J."/>
            <person name="Stage D.E."/>
            <person name="Stark A."/>
            <person name="Stephan W."/>
            <person name="Strausberg R.L."/>
            <person name="Strempel S."/>
            <person name="Sturgill D."/>
            <person name="Sutton G."/>
            <person name="Sutton G.G."/>
            <person name="Tao W."/>
            <person name="Teichmann S."/>
            <person name="Tobari Y.N."/>
            <person name="Tomimura Y."/>
            <person name="Tsolas J.M."/>
            <person name="Valente V.L."/>
            <person name="Venter E."/>
            <person name="Venter J.C."/>
            <person name="Vicario S."/>
            <person name="Vieira F.G."/>
            <person name="Vilella A.J."/>
            <person name="Villasante A."/>
            <person name="Walenz B."/>
            <person name="Wang J."/>
            <person name="Wasserman M."/>
            <person name="Watts T."/>
            <person name="Wilson D."/>
            <person name="Wilson R.K."/>
            <person name="Wing R.A."/>
            <person name="Wolfner M.F."/>
            <person name="Wong A."/>
            <person name="Wong G.K."/>
            <person name="Wu C.I."/>
            <person name="Wu G."/>
            <person name="Yamamoto D."/>
            <person name="Yang H.P."/>
            <person name="Yang S.P."/>
            <person name="Yorke J.A."/>
            <person name="Yoshida K."/>
            <person name="Zdobnov E."/>
            <person name="Zhang P."/>
            <person name="Zhang Y."/>
            <person name="Zimin A.V."/>
            <person name="Baldwin J."/>
            <person name="Abdouelleil A."/>
            <person name="Abdulkadir J."/>
            <person name="Abebe A."/>
            <person name="Abera B."/>
            <person name="Abreu J."/>
            <person name="Acer S.C."/>
            <person name="Aftuck L."/>
            <person name="Alexander A."/>
            <person name="An P."/>
            <person name="Anderson E."/>
            <person name="Anderson S."/>
            <person name="Arachi H."/>
            <person name="Azer M."/>
            <person name="Bachantsang P."/>
            <person name="Barry A."/>
            <person name="Bayul T."/>
            <person name="Berlin A."/>
            <person name="Bessette D."/>
            <person name="Bloom T."/>
            <person name="Blye J."/>
            <person name="Boguslavskiy L."/>
            <person name="Bonnet C."/>
            <person name="Boukhgalter B."/>
            <person name="Bourzgui I."/>
            <person name="Brown A."/>
            <person name="Cahill P."/>
            <person name="Channer S."/>
            <person name="Cheshatsang Y."/>
            <person name="Chuda L."/>
            <person name="Citroen M."/>
            <person name="Collymore A."/>
            <person name="Cooke P."/>
            <person name="Costello M."/>
            <person name="D'Aco K."/>
            <person name="Daza R."/>
            <person name="De Haan G."/>
            <person name="DeGray S."/>
            <person name="DeMaso C."/>
            <person name="Dhargay N."/>
            <person name="Dooley K."/>
            <person name="Dooley E."/>
            <person name="Doricent M."/>
            <person name="Dorje P."/>
            <person name="Dorjee K."/>
            <person name="Dupes A."/>
            <person name="Elong R."/>
            <person name="Falk J."/>
            <person name="Farina A."/>
            <person name="Faro S."/>
            <person name="Ferguson D."/>
            <person name="Fisher S."/>
            <person name="Foley C.D."/>
            <person name="Franke A."/>
            <person name="Friedrich D."/>
            <person name="Gadbois L."/>
            <person name="Gearin G."/>
            <person name="Gearin C.R."/>
            <person name="Giannoukos G."/>
            <person name="Goode T."/>
            <person name="Graham J."/>
            <person name="Grandbois E."/>
            <person name="Grewal S."/>
            <person name="Gyaltsen K."/>
            <person name="Hafez N."/>
            <person name="Hagos B."/>
            <person name="Hall J."/>
            <person name="Henson C."/>
            <person name="Hollinger A."/>
            <person name="Honan T."/>
            <person name="Huard M.D."/>
            <person name="Hughes L."/>
            <person name="Hurhula B."/>
            <person name="Husby M.E."/>
            <person name="Kamat A."/>
            <person name="Kanga B."/>
            <person name="Kashin S."/>
            <person name="Khazanovich D."/>
            <person name="Kisner P."/>
            <person name="Lance K."/>
            <person name="Lara M."/>
            <person name="Lee W."/>
            <person name="Lennon N."/>
            <person name="Letendre F."/>
            <person name="LeVine R."/>
            <person name="Lipovsky A."/>
            <person name="Liu X."/>
            <person name="Liu J."/>
            <person name="Liu S."/>
            <person name="Lokyitsang T."/>
            <person name="Lokyitsang Y."/>
            <person name="Lubonja R."/>
            <person name="Lui A."/>
            <person name="MacDonald P."/>
            <person name="Magnisalis V."/>
            <person name="Maru K."/>
            <person name="Matthews C."/>
            <person name="McCusker W."/>
            <person name="McDonough S."/>
            <person name="Mehta T."/>
            <person name="Meldrim J."/>
            <person name="Meneus L."/>
            <person name="Mihai O."/>
            <person name="Mihalev A."/>
            <person name="Mihova T."/>
            <person name="Mittelman R."/>
            <person name="Mlenga V."/>
            <person name="Montmayeur A."/>
            <person name="Mulrain L."/>
            <person name="Navidi A."/>
            <person name="Naylor J."/>
            <person name="Negash T."/>
            <person name="Nguyen T."/>
            <person name="Nguyen N."/>
            <person name="Nicol R."/>
            <person name="Norbu C."/>
            <person name="Norbu N."/>
            <person name="Novod N."/>
            <person name="O'Neill B."/>
            <person name="Osman S."/>
            <person name="Markiewicz E."/>
            <person name="Oyono O.L."/>
            <person name="Patti C."/>
            <person name="Phunkhang P."/>
            <person name="Pierre F."/>
            <person name="Priest M."/>
            <person name="Raghuraman S."/>
            <person name="Rege F."/>
            <person name="Reyes R."/>
            <person name="Rise C."/>
            <person name="Rogov P."/>
            <person name="Ross K."/>
            <person name="Ryan E."/>
            <person name="Settipalli S."/>
            <person name="Shea T."/>
            <person name="Sherpa N."/>
            <person name="Shi L."/>
            <person name="Shih D."/>
            <person name="Sparrow T."/>
            <person name="Spaulding J."/>
            <person name="Stalker J."/>
            <person name="Stange-Thomann N."/>
            <person name="Stavropoulos S."/>
            <person name="Stone C."/>
            <person name="Strader C."/>
            <person name="Tesfaye S."/>
            <person name="Thomson T."/>
            <person name="Thoulutsang Y."/>
            <person name="Thoulutsang D."/>
            <person name="Topham K."/>
            <person name="Topping I."/>
            <person name="Tsamla T."/>
            <person name="Vassiliev H."/>
            <person name="Vo A."/>
            <person name="Wangchuk T."/>
            <person name="Wangdi T."/>
            <person name="Weiand M."/>
            <person name="Wilkinson J."/>
            <person name="Wilson A."/>
            <person name="Yadav S."/>
            <person name="Young G."/>
            <person name="Yu Q."/>
            <person name="Zembek L."/>
            <person name="Zhong D."/>
            <person name="Zimmer A."/>
            <person name="Zwirko Z."/>
            <person name="Jaffe D.B."/>
            <person name="Alvarez P."/>
            <person name="Brockman W."/>
            <person name="Butler J."/>
            <person name="Chin C."/>
            <person name="Gnerre S."/>
            <person name="Grabherr M."/>
            <person name="Kleber M."/>
            <person name="Mauceli E."/>
            <person name="MacCallum I."/>
        </authorList>
    </citation>
    <scope>NUCLEOTIDE SEQUENCE [LARGE SCALE GENOMIC DNA]</scope>
    <source>
        <strain evidence="8">Tucson 14024-0371.13</strain>
    </source>
</reference>
<evidence type="ECO:0000313" key="7">
    <source>
        <dbReference type="EMBL" id="KPU75502.1"/>
    </source>
</evidence>
<evidence type="ECO:0000256" key="4">
    <source>
        <dbReference type="ARBA" id="ARBA00022833"/>
    </source>
</evidence>
<evidence type="ECO:0000256" key="3">
    <source>
        <dbReference type="ARBA" id="ARBA00022771"/>
    </source>
</evidence>
<dbReference type="EMBL" id="CH902625">
    <property type="protein sequence ID" value="KPU75502.1"/>
    <property type="molecule type" value="Genomic_DNA"/>
</dbReference>
<dbReference type="GO" id="GO:0005634">
    <property type="term" value="C:nucleus"/>
    <property type="evidence" value="ECO:0007669"/>
    <property type="project" value="UniProtKB-SubCell"/>
</dbReference>
<keyword evidence="8" id="KW-1185">Reference proteome</keyword>
<dbReference type="Pfam" id="PF05699">
    <property type="entry name" value="Dimer_Tnp_hAT"/>
    <property type="match status" value="1"/>
</dbReference>
<keyword evidence="3" id="KW-0863">Zinc-finger</keyword>
<evidence type="ECO:0000256" key="1">
    <source>
        <dbReference type="ARBA" id="ARBA00004123"/>
    </source>
</evidence>
<evidence type="ECO:0000259" key="6">
    <source>
        <dbReference type="Pfam" id="PF05699"/>
    </source>
</evidence>
<evidence type="ECO:0000256" key="2">
    <source>
        <dbReference type="ARBA" id="ARBA00022723"/>
    </source>
</evidence>
<evidence type="ECO:0000256" key="5">
    <source>
        <dbReference type="ARBA" id="ARBA00023242"/>
    </source>
</evidence>
<name>A0A0P8Y124_DROAN</name>
<dbReference type="InterPro" id="IPR012337">
    <property type="entry name" value="RNaseH-like_sf"/>
</dbReference>